<evidence type="ECO:0000256" key="1">
    <source>
        <dbReference type="SAM" id="Coils"/>
    </source>
</evidence>
<feature type="coiled-coil region" evidence="1">
    <location>
        <begin position="68"/>
        <end position="190"/>
    </location>
</feature>
<evidence type="ECO:0000313" key="3">
    <source>
        <dbReference type="EMBL" id="SJZ58527.1"/>
    </source>
</evidence>
<evidence type="ECO:0000256" key="2">
    <source>
        <dbReference type="SAM" id="Phobius"/>
    </source>
</evidence>
<name>A0A1T4LV51_VIBCI</name>
<dbReference type="AlphaFoldDB" id="A0A1T4LV51"/>
<dbReference type="EMBL" id="FUXB01000003">
    <property type="protein sequence ID" value="SJZ58527.1"/>
    <property type="molecule type" value="Genomic_DNA"/>
</dbReference>
<proteinExistence type="predicted"/>
<keyword evidence="2" id="KW-0812">Transmembrane</keyword>
<dbReference type="OrthoDB" id="5918980at2"/>
<reference evidence="4" key="1">
    <citation type="submission" date="2017-02" db="EMBL/GenBank/DDBJ databases">
        <authorList>
            <person name="Varghese N."/>
            <person name="Submissions S."/>
        </authorList>
    </citation>
    <scope>NUCLEOTIDE SEQUENCE [LARGE SCALE GENOMIC DNA]</scope>
    <source>
        <strain evidence="4">DSM 19608</strain>
    </source>
</reference>
<accession>A0A1T4LV51</accession>
<dbReference type="Proteomes" id="UP000190834">
    <property type="component" value="Unassembled WGS sequence"/>
</dbReference>
<keyword evidence="2" id="KW-1133">Transmembrane helix</keyword>
<sequence length="243" mass="28206">MNQKKTDEHDDVVIIEERDKRSYLYIAIAAVLGMALGGLIGASLTAAKWEANYVTLQTQFQHWQDEALQRKTEKRQNTEQIAQEWEATLQSQLEAQQQEYQTKLQQVEKQLMELEKVNLSLEQQLDKQKSALQAADAQNSRLNRQADMQAVLFERSREVFQKELKVKQEIAQLQKEQQQLLKVAEDLKKECDIYLKGQSWDAKSDACDRQDDANSRLSQIDQMLRVHQMDLEQIKALSEELGL</sequence>
<evidence type="ECO:0000313" key="4">
    <source>
        <dbReference type="Proteomes" id="UP000190834"/>
    </source>
</evidence>
<keyword evidence="2" id="KW-0472">Membrane</keyword>
<evidence type="ECO:0008006" key="5">
    <source>
        <dbReference type="Google" id="ProtNLM"/>
    </source>
</evidence>
<keyword evidence="1" id="KW-0175">Coiled coil</keyword>
<organism evidence="3 4">
    <name type="scientific">Vibrio cincinnatiensis DSM 19608</name>
    <dbReference type="NCBI Taxonomy" id="1123491"/>
    <lineage>
        <taxon>Bacteria</taxon>
        <taxon>Pseudomonadati</taxon>
        <taxon>Pseudomonadota</taxon>
        <taxon>Gammaproteobacteria</taxon>
        <taxon>Vibrionales</taxon>
        <taxon>Vibrionaceae</taxon>
        <taxon>Vibrio</taxon>
    </lineage>
</organism>
<protein>
    <recommendedName>
        <fullName evidence="5">Chromosome partitioning protein ParA</fullName>
    </recommendedName>
</protein>
<dbReference type="RefSeq" id="WP_078925137.1">
    <property type="nucleotide sequence ID" value="NZ_FUXB01000003.1"/>
</dbReference>
<keyword evidence="4" id="KW-1185">Reference proteome</keyword>
<feature type="transmembrane region" description="Helical" evidence="2">
    <location>
        <begin position="23"/>
        <end position="44"/>
    </location>
</feature>
<gene>
    <name evidence="3" type="ORF">SAMN02745782_00757</name>
</gene>
<dbReference type="GeneID" id="70582136"/>